<protein>
    <submittedName>
        <fullName evidence="2">Uncharacterized protein</fullName>
    </submittedName>
</protein>
<feature type="region of interest" description="Disordered" evidence="1">
    <location>
        <begin position="67"/>
        <end position="117"/>
    </location>
</feature>
<dbReference type="EMBL" id="FTMN01000022">
    <property type="protein sequence ID" value="SIR08544.1"/>
    <property type="molecule type" value="Genomic_DNA"/>
</dbReference>
<proteinExistence type="predicted"/>
<feature type="compositionally biased region" description="Acidic residues" evidence="1">
    <location>
        <begin position="76"/>
        <end position="117"/>
    </location>
</feature>
<sequence length="117" mass="12343">MFDGWASSKAACLDLNGSNTEFGYDSCGYKITTASVADEPKTCSSPGMCFFEGMYYCAYNAMATGDQTELGPYDFPEPEPEDPDGEGEDTGNSDGDTGSEDDETDGTGTDPDETDGT</sequence>
<evidence type="ECO:0000313" key="2">
    <source>
        <dbReference type="EMBL" id="SIR08544.1"/>
    </source>
</evidence>
<keyword evidence="3" id="KW-1185">Reference proteome</keyword>
<evidence type="ECO:0000313" key="3">
    <source>
        <dbReference type="Proteomes" id="UP000186895"/>
    </source>
</evidence>
<evidence type="ECO:0000256" key="1">
    <source>
        <dbReference type="SAM" id="MobiDB-lite"/>
    </source>
</evidence>
<feature type="non-terminal residue" evidence="2">
    <location>
        <position position="117"/>
    </location>
</feature>
<dbReference type="Proteomes" id="UP000186895">
    <property type="component" value="Unassembled WGS sequence"/>
</dbReference>
<dbReference type="AlphaFoldDB" id="A0A1N6Y1Y6"/>
<name>A0A1N6Y1Y6_9GAMM</name>
<organism evidence="2 3">
    <name type="scientific">Marinobacterium stanieri</name>
    <dbReference type="NCBI Taxonomy" id="49186"/>
    <lineage>
        <taxon>Bacteria</taxon>
        <taxon>Pseudomonadati</taxon>
        <taxon>Pseudomonadota</taxon>
        <taxon>Gammaproteobacteria</taxon>
        <taxon>Oceanospirillales</taxon>
        <taxon>Oceanospirillaceae</taxon>
        <taxon>Marinobacterium</taxon>
    </lineage>
</organism>
<gene>
    <name evidence="2" type="ORF">SAMN05421647_1222</name>
</gene>
<reference evidence="2 3" key="1">
    <citation type="submission" date="2017-01" db="EMBL/GenBank/DDBJ databases">
        <authorList>
            <person name="Mah S.A."/>
            <person name="Swanson W.J."/>
            <person name="Moy G.W."/>
            <person name="Vacquier V.D."/>
        </authorList>
    </citation>
    <scope>NUCLEOTIDE SEQUENCE [LARGE SCALE GENOMIC DNA]</scope>
    <source>
        <strain evidence="2 3">DSM 7027</strain>
    </source>
</reference>
<accession>A0A1N6Y1Y6</accession>